<organism evidence="2 3">
    <name type="scientific">Melghirimyces algeriensis</name>
    <dbReference type="NCBI Taxonomy" id="910412"/>
    <lineage>
        <taxon>Bacteria</taxon>
        <taxon>Bacillati</taxon>
        <taxon>Bacillota</taxon>
        <taxon>Bacilli</taxon>
        <taxon>Bacillales</taxon>
        <taxon>Thermoactinomycetaceae</taxon>
        <taxon>Melghirimyces</taxon>
    </lineage>
</organism>
<dbReference type="PANTHER" id="PTHR43677:SF1">
    <property type="entry name" value="ACRYLYL-COA REDUCTASE ACUI-RELATED"/>
    <property type="match status" value="1"/>
</dbReference>
<dbReference type="NCBIfam" id="TIGR02823">
    <property type="entry name" value="oxido_YhdH"/>
    <property type="match status" value="1"/>
</dbReference>
<dbReference type="RefSeq" id="WP_246064922.1">
    <property type="nucleotide sequence ID" value="NZ_FXTI01000006.1"/>
</dbReference>
<dbReference type="Pfam" id="PF08240">
    <property type="entry name" value="ADH_N"/>
    <property type="match status" value="1"/>
</dbReference>
<dbReference type="SUPFAM" id="SSF50129">
    <property type="entry name" value="GroES-like"/>
    <property type="match status" value="1"/>
</dbReference>
<feature type="domain" description="Enoyl reductase (ER)" evidence="1">
    <location>
        <begin position="14"/>
        <end position="329"/>
    </location>
</feature>
<dbReference type="Gene3D" id="3.90.180.10">
    <property type="entry name" value="Medium-chain alcohol dehydrogenases, catalytic domain"/>
    <property type="match status" value="1"/>
</dbReference>
<dbReference type="SUPFAM" id="SSF51735">
    <property type="entry name" value="NAD(P)-binding Rossmann-fold domains"/>
    <property type="match status" value="1"/>
</dbReference>
<dbReference type="AlphaFoldDB" id="A0A521DMU0"/>
<gene>
    <name evidence="2" type="ORF">SAMN06264849_106134</name>
</gene>
<dbReference type="InterPro" id="IPR011032">
    <property type="entry name" value="GroES-like_sf"/>
</dbReference>
<dbReference type="InterPro" id="IPR020843">
    <property type="entry name" value="ER"/>
</dbReference>
<dbReference type="GO" id="GO:0043957">
    <property type="term" value="F:acryloyl-CoA reductase (NADPH) activity"/>
    <property type="evidence" value="ECO:0007669"/>
    <property type="project" value="TreeGrafter"/>
</dbReference>
<dbReference type="InterPro" id="IPR013149">
    <property type="entry name" value="ADH-like_C"/>
</dbReference>
<dbReference type="InterPro" id="IPR013154">
    <property type="entry name" value="ADH-like_N"/>
</dbReference>
<keyword evidence="3" id="KW-1185">Reference proteome</keyword>
<dbReference type="Pfam" id="PF00107">
    <property type="entry name" value="ADH_zinc_N"/>
    <property type="match status" value="1"/>
</dbReference>
<protein>
    <submittedName>
        <fullName evidence="2">Putative quinone oxidoreductase, YhdH/YhfP family</fullName>
    </submittedName>
</protein>
<dbReference type="InterPro" id="IPR014188">
    <property type="entry name" value="Acrylyl-CoA_reductase_AcuI"/>
</dbReference>
<dbReference type="EMBL" id="FXTI01000006">
    <property type="protein sequence ID" value="SMO73006.1"/>
    <property type="molecule type" value="Genomic_DNA"/>
</dbReference>
<evidence type="ECO:0000313" key="2">
    <source>
        <dbReference type="EMBL" id="SMO73006.1"/>
    </source>
</evidence>
<dbReference type="PANTHER" id="PTHR43677">
    <property type="entry name" value="SHORT-CHAIN DEHYDROGENASE/REDUCTASE"/>
    <property type="match status" value="1"/>
</dbReference>
<dbReference type="InterPro" id="IPR036291">
    <property type="entry name" value="NAD(P)-bd_dom_sf"/>
</dbReference>
<dbReference type="Gene3D" id="3.40.50.720">
    <property type="entry name" value="NAD(P)-binding Rossmann-like Domain"/>
    <property type="match status" value="1"/>
</dbReference>
<dbReference type="Proteomes" id="UP000315636">
    <property type="component" value="Unassembled WGS sequence"/>
</dbReference>
<name>A0A521DMU0_9BACL</name>
<sequence length="332" mass="35410">MSESFRALVVDQSDATFSLELKELTLDDLPPGDVMVRVAWSAVNYKDGLAGTPDGRIVESYPMIPGIDLAGTIIHSEDSRFKEGDEVIVASAQLGVSHCGGFSEMARVPGDWVIPLPKGLSLKESMILGTAGFTAAMSIQRMEENGLTPEKGPVIVTGATGGVGSTAVTMLAKRGYTVACGTGKDTAHDYLRRLGADEILSRETLSNPKKRPLLKMRWAGAVDPVGGETLSYLLSTMKWGGSVALSGLAGGPAFSSTVFPFILRGINLLGIDSAHVSHTYRQKVWNRLATDLKPEGVLDQIVMEEVTLEELPDALSTILKGGIRGRQLVRLA</sequence>
<reference evidence="2 3" key="1">
    <citation type="submission" date="2017-05" db="EMBL/GenBank/DDBJ databases">
        <authorList>
            <person name="Varghese N."/>
            <person name="Submissions S."/>
        </authorList>
    </citation>
    <scope>NUCLEOTIDE SEQUENCE [LARGE SCALE GENOMIC DNA]</scope>
    <source>
        <strain evidence="2 3">DSM 45474</strain>
    </source>
</reference>
<dbReference type="InterPro" id="IPR051397">
    <property type="entry name" value="Zn-ADH-like_protein"/>
</dbReference>
<accession>A0A521DMU0</accession>
<evidence type="ECO:0000313" key="3">
    <source>
        <dbReference type="Proteomes" id="UP000315636"/>
    </source>
</evidence>
<proteinExistence type="predicted"/>
<evidence type="ECO:0000259" key="1">
    <source>
        <dbReference type="SMART" id="SM00829"/>
    </source>
</evidence>
<dbReference type="SMART" id="SM00829">
    <property type="entry name" value="PKS_ER"/>
    <property type="match status" value="1"/>
</dbReference>